<dbReference type="EMBL" id="UHEF01000001">
    <property type="protein sequence ID" value="SUM86944.1"/>
    <property type="molecule type" value="Genomic_DNA"/>
</dbReference>
<organism evidence="4">
    <name type="scientific">Staphylococcus schleiferi</name>
    <dbReference type="NCBI Taxonomy" id="1295"/>
    <lineage>
        <taxon>Bacteria</taxon>
        <taxon>Bacillati</taxon>
        <taxon>Bacillota</taxon>
        <taxon>Bacilli</taxon>
        <taxon>Bacillales</taxon>
        <taxon>Staphylococcaceae</taxon>
        <taxon>Staphylococcus</taxon>
    </lineage>
</organism>
<dbReference type="InterPro" id="IPR011576">
    <property type="entry name" value="Pyridox_Oxase_N"/>
</dbReference>
<gene>
    <name evidence="4" type="primary">ydaG_1</name>
    <name evidence="3" type="ORF">C1O36_05460</name>
    <name evidence="4" type="ORF">NCTC12218_00446</name>
</gene>
<name>A0A7Z7QMZ2_STASC</name>
<dbReference type="InterPro" id="IPR052917">
    <property type="entry name" value="Stress-Dev_Protein"/>
</dbReference>
<feature type="domain" description="Pyridoxamine 5'-phosphate oxidase N-terminal" evidence="1">
    <location>
        <begin position="7"/>
        <end position="125"/>
    </location>
</feature>
<dbReference type="SUPFAM" id="SSF50475">
    <property type="entry name" value="FMN-binding split barrel"/>
    <property type="match status" value="1"/>
</dbReference>
<proteinExistence type="predicted"/>
<dbReference type="PANTHER" id="PTHR34818:SF1">
    <property type="entry name" value="PROTEIN BLI-3"/>
    <property type="match status" value="1"/>
</dbReference>
<dbReference type="Proteomes" id="UP000264146">
    <property type="component" value="Chromosome"/>
</dbReference>
<dbReference type="InterPro" id="IPR012349">
    <property type="entry name" value="Split_barrel_FMN-bd"/>
</dbReference>
<dbReference type="RefSeq" id="WP_016426152.1">
    <property type="nucleotide sequence ID" value="NZ_CABKRV010000002.1"/>
</dbReference>
<dbReference type="PANTHER" id="PTHR34818">
    <property type="entry name" value="PROTEIN BLI-3"/>
    <property type="match status" value="1"/>
</dbReference>
<evidence type="ECO:0000313" key="6">
    <source>
        <dbReference type="Proteomes" id="UP000572988"/>
    </source>
</evidence>
<dbReference type="GeneID" id="93789186"/>
<reference evidence="2 5" key="3">
    <citation type="submission" date="2020-11" db="EMBL/GenBank/DDBJ databases">
        <authorList>
            <consortium name="Pathogen Informatics"/>
        </authorList>
    </citation>
    <scope>NUCLEOTIDE SEQUENCE [LARGE SCALE GENOMIC DNA]</scope>
    <source>
        <strain evidence="2 5">NCTC12218</strain>
    </source>
</reference>
<reference evidence="4" key="2">
    <citation type="submission" date="2018-06" db="EMBL/GenBank/DDBJ databases">
        <authorList>
            <consortium name="Pathogen Informatics"/>
            <person name="Doyle S."/>
        </authorList>
    </citation>
    <scope>NUCLEOTIDE SEQUENCE [LARGE SCALE GENOMIC DNA]</scope>
    <source>
        <strain evidence="4">NCTC12218</strain>
    </source>
</reference>
<accession>A0A7Z7QMZ2</accession>
<dbReference type="EMBL" id="POVK01000014">
    <property type="protein sequence ID" value="NHA33979.1"/>
    <property type="molecule type" value="Genomic_DNA"/>
</dbReference>
<evidence type="ECO:0000313" key="4">
    <source>
        <dbReference type="EMBL" id="SUM86944.1"/>
    </source>
</evidence>
<evidence type="ECO:0000259" key="1">
    <source>
        <dbReference type="Pfam" id="PF01243"/>
    </source>
</evidence>
<reference evidence="3 6" key="1">
    <citation type="submission" date="2018-01" db="EMBL/GenBank/DDBJ databases">
        <title>Complete genome sequence of Staphylococcus Scheliferi isolated from human.</title>
        <authorList>
            <person name="Abouelkhair M.A."/>
            <person name="Bemis D.A."/>
            <person name="Kania S.A."/>
        </authorList>
    </citation>
    <scope>NUCLEOTIDE SEQUENCE [LARGE SCALE GENOMIC DNA]</scope>
    <source>
        <strain evidence="3 6">ATCC 43808</strain>
    </source>
</reference>
<evidence type="ECO:0000313" key="5">
    <source>
        <dbReference type="Proteomes" id="UP000264146"/>
    </source>
</evidence>
<dbReference type="Proteomes" id="UP000572988">
    <property type="component" value="Unassembled WGS sequence"/>
</dbReference>
<evidence type="ECO:0000313" key="3">
    <source>
        <dbReference type="EMBL" id="NHA33979.1"/>
    </source>
</evidence>
<dbReference type="EMBL" id="LR962863">
    <property type="protein sequence ID" value="CAD7358860.1"/>
    <property type="molecule type" value="Genomic_DNA"/>
</dbReference>
<sequence length="142" mass="16420">MKQKVIDQMKQVFEKSRIGVLSTAINNEPNSRYMIFYNDDLDLYTKTSRSSQKIEELKQNPKAHVLLGYEEGSGHPYVEIDGTIDIITNSKEIDWLWQEQDKTFFDSKNDPDLVVIRVIPSHIKLLNSEDLDTPFEIDVSAL</sequence>
<dbReference type="Gene3D" id="2.30.110.10">
    <property type="entry name" value="Electron Transport, Fmn-binding Protein, Chain A"/>
    <property type="match status" value="1"/>
</dbReference>
<dbReference type="AlphaFoldDB" id="A0A7Z7QMZ2"/>
<protein>
    <submittedName>
        <fullName evidence="3 4">General stress protein</fullName>
    </submittedName>
</protein>
<evidence type="ECO:0000313" key="2">
    <source>
        <dbReference type="EMBL" id="CAD7358860.1"/>
    </source>
</evidence>
<keyword evidence="6" id="KW-1185">Reference proteome</keyword>
<dbReference type="Pfam" id="PF01243">
    <property type="entry name" value="PNPOx_N"/>
    <property type="match status" value="1"/>
</dbReference>